<protein>
    <submittedName>
        <fullName evidence="7">Glycerol-3-phosphate ABC transporter, ATP-binding protein UgpC</fullName>
    </submittedName>
</protein>
<dbReference type="PANTHER" id="PTHR43875:SF14">
    <property type="entry name" value="ABC TRANSPORTER ATP-BINDING PROTEIN"/>
    <property type="match status" value="1"/>
</dbReference>
<evidence type="ECO:0000259" key="6">
    <source>
        <dbReference type="PROSITE" id="PS50893"/>
    </source>
</evidence>
<dbReference type="SUPFAM" id="SSF52540">
    <property type="entry name" value="P-loop containing nucleoside triphosphate hydrolases"/>
    <property type="match status" value="1"/>
</dbReference>
<evidence type="ECO:0000256" key="3">
    <source>
        <dbReference type="ARBA" id="ARBA00022741"/>
    </source>
</evidence>
<evidence type="ECO:0000256" key="5">
    <source>
        <dbReference type="ARBA" id="ARBA00023136"/>
    </source>
</evidence>
<keyword evidence="5" id="KW-0472">Membrane</keyword>
<dbReference type="Pfam" id="PF00005">
    <property type="entry name" value="ABC_tran"/>
    <property type="match status" value="1"/>
</dbReference>
<evidence type="ECO:0000256" key="1">
    <source>
        <dbReference type="ARBA" id="ARBA00022448"/>
    </source>
</evidence>
<sequence length="367" mass="40149">MAEIRVERLRKTFGSLVALDDVTFTFPDAEVTCLLGPSGCGKTTLMRIIAGLEKPTAGEVFFGSERVTRLPPRKRDLGMVFQYPVVYRGISVRQNIELPLRSAGLRADERTRRVDEVITLLGLEASVGKDITQLDNGTRQKVAVARAVARQPRIILFDEPITNVDTEAKLQLKRAFKELTRRLRQTIIYVTHDQTEAMTLADQIALMRDGRIVQCDTPRTLYDSPNDRFGGWFLGNPGMTFFDLTTRAGTSGTTVEAALFTEPPSLAGVDAASLPDGITAGIRPEHIRVETGGPGVAAELLHRSITIGRQHLLTVRAGDITFKAKAAPEAGDRLPRAGAVRVSVPLDRIAVFGLDGRRLDVTLRAPA</sequence>
<dbReference type="InterPro" id="IPR003593">
    <property type="entry name" value="AAA+_ATPase"/>
</dbReference>
<dbReference type="AlphaFoldDB" id="A0A6J4UL30"/>
<dbReference type="GO" id="GO:0055052">
    <property type="term" value="C:ATP-binding cassette (ABC) transporter complex, substrate-binding subunit-containing"/>
    <property type="evidence" value="ECO:0007669"/>
    <property type="project" value="TreeGrafter"/>
</dbReference>
<keyword evidence="3" id="KW-0547">Nucleotide-binding</keyword>
<gene>
    <name evidence="7" type="ORF">AVDCRST_MAG70-1138</name>
</gene>
<name>A0A6J4UL30_9BACT</name>
<dbReference type="GO" id="GO:0015408">
    <property type="term" value="F:ABC-type ferric iron transporter activity"/>
    <property type="evidence" value="ECO:0007669"/>
    <property type="project" value="InterPro"/>
</dbReference>
<proteinExistence type="predicted"/>
<evidence type="ECO:0000256" key="4">
    <source>
        <dbReference type="ARBA" id="ARBA00022840"/>
    </source>
</evidence>
<dbReference type="Gene3D" id="3.40.50.300">
    <property type="entry name" value="P-loop containing nucleotide triphosphate hydrolases"/>
    <property type="match status" value="1"/>
</dbReference>
<dbReference type="InterPro" id="IPR008995">
    <property type="entry name" value="Mo/tungstate-bd_C_term_dom"/>
</dbReference>
<dbReference type="InterPro" id="IPR015853">
    <property type="entry name" value="ABC_transpr_FbpC"/>
</dbReference>
<dbReference type="SMART" id="SM00382">
    <property type="entry name" value="AAA"/>
    <property type="match status" value="1"/>
</dbReference>
<keyword evidence="2" id="KW-1003">Cell membrane</keyword>
<dbReference type="GO" id="GO:0005524">
    <property type="term" value="F:ATP binding"/>
    <property type="evidence" value="ECO:0007669"/>
    <property type="project" value="UniProtKB-KW"/>
</dbReference>
<evidence type="ECO:0000313" key="7">
    <source>
        <dbReference type="EMBL" id="CAA9553851.1"/>
    </source>
</evidence>
<keyword evidence="1" id="KW-0813">Transport</keyword>
<dbReference type="PANTHER" id="PTHR43875">
    <property type="entry name" value="MALTODEXTRIN IMPORT ATP-BINDING PROTEIN MSMX"/>
    <property type="match status" value="1"/>
</dbReference>
<keyword evidence="4 7" id="KW-0067">ATP-binding</keyword>
<dbReference type="GO" id="GO:0016887">
    <property type="term" value="F:ATP hydrolysis activity"/>
    <property type="evidence" value="ECO:0007669"/>
    <property type="project" value="InterPro"/>
</dbReference>
<dbReference type="EMBL" id="CADCWH010000178">
    <property type="protein sequence ID" value="CAA9553851.1"/>
    <property type="molecule type" value="Genomic_DNA"/>
</dbReference>
<evidence type="ECO:0000256" key="2">
    <source>
        <dbReference type="ARBA" id="ARBA00022475"/>
    </source>
</evidence>
<feature type="domain" description="ABC transporter" evidence="6">
    <location>
        <begin position="4"/>
        <end position="234"/>
    </location>
</feature>
<reference evidence="7" key="1">
    <citation type="submission" date="2020-02" db="EMBL/GenBank/DDBJ databases">
        <authorList>
            <person name="Meier V. D."/>
        </authorList>
    </citation>
    <scope>NUCLEOTIDE SEQUENCE</scope>
    <source>
        <strain evidence="7">AVDCRST_MAG70</strain>
    </source>
</reference>
<dbReference type="InterPro" id="IPR003439">
    <property type="entry name" value="ABC_transporter-like_ATP-bd"/>
</dbReference>
<dbReference type="InterPro" id="IPR027417">
    <property type="entry name" value="P-loop_NTPase"/>
</dbReference>
<dbReference type="CDD" id="cd03259">
    <property type="entry name" value="ABC_Carb_Solutes_like"/>
    <property type="match status" value="1"/>
</dbReference>
<dbReference type="Gene3D" id="2.40.50.100">
    <property type="match status" value="1"/>
</dbReference>
<accession>A0A6J4UL30</accession>
<dbReference type="SUPFAM" id="SSF50331">
    <property type="entry name" value="MOP-like"/>
    <property type="match status" value="1"/>
</dbReference>
<dbReference type="PROSITE" id="PS50893">
    <property type="entry name" value="ABC_TRANSPORTER_2"/>
    <property type="match status" value="1"/>
</dbReference>
<organism evidence="7">
    <name type="scientific">uncultured Thermomicrobiales bacterium</name>
    <dbReference type="NCBI Taxonomy" id="1645740"/>
    <lineage>
        <taxon>Bacteria</taxon>
        <taxon>Pseudomonadati</taxon>
        <taxon>Thermomicrobiota</taxon>
        <taxon>Thermomicrobia</taxon>
        <taxon>Thermomicrobiales</taxon>
        <taxon>environmental samples</taxon>
    </lineage>
</organism>
<dbReference type="InterPro" id="IPR047641">
    <property type="entry name" value="ABC_transpr_MalK/UgpC-like"/>
</dbReference>